<gene>
    <name evidence="1" type="ORF">QWY96_03075</name>
</gene>
<dbReference type="PANTHER" id="PTHR38978">
    <property type="entry name" value="DUF2787 DOMAIN-CONTAINING PROTEIN"/>
    <property type="match status" value="1"/>
</dbReference>
<evidence type="ECO:0000313" key="1">
    <source>
        <dbReference type="EMBL" id="MDN3700139.1"/>
    </source>
</evidence>
<organism evidence="1 2">
    <name type="scientific">Vibrio artabrorum</name>
    <dbReference type="NCBI Taxonomy" id="446374"/>
    <lineage>
        <taxon>Bacteria</taxon>
        <taxon>Pseudomonadati</taxon>
        <taxon>Pseudomonadota</taxon>
        <taxon>Gammaproteobacteria</taxon>
        <taxon>Vibrionales</taxon>
        <taxon>Vibrionaceae</taxon>
        <taxon>Vibrio</taxon>
    </lineage>
</organism>
<reference evidence="2" key="1">
    <citation type="journal article" date="2019" name="Int. J. Syst. Evol. Microbiol.">
        <title>The Global Catalogue of Microorganisms (GCM) 10K type strain sequencing project: providing services to taxonomists for standard genome sequencing and annotation.</title>
        <authorList>
            <consortium name="The Broad Institute Genomics Platform"/>
            <consortium name="The Broad Institute Genome Sequencing Center for Infectious Disease"/>
            <person name="Wu L."/>
            <person name="Ma J."/>
        </authorList>
    </citation>
    <scope>NUCLEOTIDE SEQUENCE [LARGE SCALE GENOMIC DNA]</scope>
    <source>
        <strain evidence="2">CECT 7226</strain>
    </source>
</reference>
<protein>
    <submittedName>
        <fullName evidence="1">DUF2787 domain-containing protein</fullName>
    </submittedName>
</protein>
<keyword evidence="2" id="KW-1185">Reference proteome</keyword>
<dbReference type="InterPro" id="IPR021248">
    <property type="entry name" value="DUF2787"/>
</dbReference>
<evidence type="ECO:0000313" key="2">
    <source>
        <dbReference type="Proteomes" id="UP001223712"/>
    </source>
</evidence>
<dbReference type="RefSeq" id="WP_261839006.1">
    <property type="nucleotide sequence ID" value="NZ_AP025458.1"/>
</dbReference>
<dbReference type="EMBL" id="JAUFQY010000001">
    <property type="protein sequence ID" value="MDN3700139.1"/>
    <property type="molecule type" value="Genomic_DNA"/>
</dbReference>
<dbReference type="Proteomes" id="UP001223712">
    <property type="component" value="Unassembled WGS sequence"/>
</dbReference>
<accession>A0ABT8CHT8</accession>
<name>A0ABT8CHT8_9VIBR</name>
<dbReference type="Gene3D" id="3.10.450.430">
    <property type="entry name" value="Protein of unknown function DUF2787"/>
    <property type="match status" value="1"/>
</dbReference>
<proteinExistence type="predicted"/>
<sequence length="144" mass="16967">MNTVASCYDNEVTLLPSLVEGLSAALDSAPIPINVDKLSMNFRHTPYYQTRRGTHPVEVRLERHDKQWRVVFMASFAYSDETHRSVAPELYFNFKRGWFYQPDIKGCELARPEVMDVLLSWSRMFCRQLRDEHFDDVRFTEVKT</sequence>
<comment type="caution">
    <text evidence="1">The sequence shown here is derived from an EMBL/GenBank/DDBJ whole genome shotgun (WGS) entry which is preliminary data.</text>
</comment>
<dbReference type="PANTHER" id="PTHR38978:SF2">
    <property type="entry name" value="DUF2787 DOMAIN-CONTAINING PROTEIN"/>
    <property type="match status" value="1"/>
</dbReference>
<dbReference type="Pfam" id="PF10980">
    <property type="entry name" value="DUF2787"/>
    <property type="match status" value="1"/>
</dbReference>